<accession>A0AAV4R2I9</accession>
<organism evidence="1 2">
    <name type="scientific">Caerostris darwini</name>
    <dbReference type="NCBI Taxonomy" id="1538125"/>
    <lineage>
        <taxon>Eukaryota</taxon>
        <taxon>Metazoa</taxon>
        <taxon>Ecdysozoa</taxon>
        <taxon>Arthropoda</taxon>
        <taxon>Chelicerata</taxon>
        <taxon>Arachnida</taxon>
        <taxon>Araneae</taxon>
        <taxon>Araneomorphae</taxon>
        <taxon>Entelegynae</taxon>
        <taxon>Araneoidea</taxon>
        <taxon>Araneidae</taxon>
        <taxon>Caerostris</taxon>
    </lineage>
</organism>
<sequence>MTYQQALRNPVTQVTGFSTIDDFAGTGFRHLRYCTPFLMYLLNHITFIFIHPSPEDLLNHFPRSALPAKYGGNLTDYYMADWLKKANEQQDNFPVGGQKNIF</sequence>
<comment type="caution">
    <text evidence="1">The sequence shown here is derived from an EMBL/GenBank/DDBJ whole genome shotgun (WGS) entry which is preliminary data.</text>
</comment>
<evidence type="ECO:0000313" key="2">
    <source>
        <dbReference type="Proteomes" id="UP001054837"/>
    </source>
</evidence>
<dbReference type="EMBL" id="BPLQ01005342">
    <property type="protein sequence ID" value="GIY14283.1"/>
    <property type="molecule type" value="Genomic_DNA"/>
</dbReference>
<name>A0AAV4R2I9_9ARAC</name>
<gene>
    <name evidence="1" type="primary">AVEN_36866_1</name>
    <name evidence="1" type="ORF">CDAR_503461</name>
</gene>
<proteinExistence type="predicted"/>
<dbReference type="Gene3D" id="3.40.525.10">
    <property type="entry name" value="CRAL-TRIO lipid binding domain"/>
    <property type="match status" value="1"/>
</dbReference>
<dbReference type="InterPro" id="IPR036865">
    <property type="entry name" value="CRAL-TRIO_dom_sf"/>
</dbReference>
<dbReference type="Proteomes" id="UP001054837">
    <property type="component" value="Unassembled WGS sequence"/>
</dbReference>
<dbReference type="SUPFAM" id="SSF52087">
    <property type="entry name" value="CRAL/TRIO domain"/>
    <property type="match status" value="1"/>
</dbReference>
<evidence type="ECO:0000313" key="1">
    <source>
        <dbReference type="EMBL" id="GIY14283.1"/>
    </source>
</evidence>
<reference evidence="1 2" key="1">
    <citation type="submission" date="2021-06" db="EMBL/GenBank/DDBJ databases">
        <title>Caerostris darwini draft genome.</title>
        <authorList>
            <person name="Kono N."/>
            <person name="Arakawa K."/>
        </authorList>
    </citation>
    <scope>NUCLEOTIDE SEQUENCE [LARGE SCALE GENOMIC DNA]</scope>
</reference>
<protein>
    <submittedName>
        <fullName evidence="1">CRAL-TRIO domain-containing protein</fullName>
    </submittedName>
</protein>
<dbReference type="AlphaFoldDB" id="A0AAV4R2I9"/>
<keyword evidence="2" id="KW-1185">Reference proteome</keyword>